<gene>
    <name evidence="1" type="ORF">KKP3000_002450</name>
</gene>
<reference evidence="1 2" key="1">
    <citation type="journal article" date="2024" name="Int. J. Mol. Sci.">
        <title>Exploration of Alicyclobacillus spp. Genome in Search of Antibiotic Resistance.</title>
        <authorList>
            <person name="Bucka-Kolendo J."/>
            <person name="Kiousi D.E."/>
            <person name="Dekowska A."/>
            <person name="Mikolajczuk-Szczyrba A."/>
            <person name="Karadedos D.M."/>
            <person name="Michael P."/>
            <person name="Galanis A."/>
            <person name="Sokolowska B."/>
        </authorList>
    </citation>
    <scope>NUCLEOTIDE SEQUENCE [LARGE SCALE GENOMIC DNA]</scope>
    <source>
        <strain evidence="1 2">KKP 3000</strain>
    </source>
</reference>
<evidence type="ECO:0000313" key="1">
    <source>
        <dbReference type="EMBL" id="MFB5192860.1"/>
    </source>
</evidence>
<sequence>MKKRSFILLMSFAIVAAVLVGVGVVQPDGTPPTPLEPLMTASLFHLF</sequence>
<accession>A0ABV5AKR8</accession>
<comment type="caution">
    <text evidence="1">The sequence shown here is derived from an EMBL/GenBank/DDBJ whole genome shotgun (WGS) entry which is preliminary data.</text>
</comment>
<keyword evidence="2" id="KW-1185">Reference proteome</keyword>
<dbReference type="EMBL" id="JBDXSU010000030">
    <property type="protein sequence ID" value="MFB5192860.1"/>
    <property type="molecule type" value="Genomic_DNA"/>
</dbReference>
<organism evidence="1 2">
    <name type="scientific">Alicyclobacillus fastidiosus</name>
    <dbReference type="NCBI Taxonomy" id="392011"/>
    <lineage>
        <taxon>Bacteria</taxon>
        <taxon>Bacillati</taxon>
        <taxon>Bacillota</taxon>
        <taxon>Bacilli</taxon>
        <taxon>Bacillales</taxon>
        <taxon>Alicyclobacillaceae</taxon>
        <taxon>Alicyclobacillus</taxon>
    </lineage>
</organism>
<name>A0ABV5AKR8_9BACL</name>
<protein>
    <submittedName>
        <fullName evidence="1">Uncharacterized protein</fullName>
    </submittedName>
</protein>
<evidence type="ECO:0000313" key="2">
    <source>
        <dbReference type="Proteomes" id="UP001579974"/>
    </source>
</evidence>
<dbReference type="Proteomes" id="UP001579974">
    <property type="component" value="Unassembled WGS sequence"/>
</dbReference>
<dbReference type="RefSeq" id="WP_275475152.1">
    <property type="nucleotide sequence ID" value="NZ_CP162940.1"/>
</dbReference>
<proteinExistence type="predicted"/>